<dbReference type="STRING" id="74649.A0A2P6S7M3"/>
<dbReference type="AlphaFoldDB" id="A0A2P6S7M3"/>
<gene>
    <name evidence="1" type="ORF">RchiOBHm_Chr1g0316031</name>
</gene>
<evidence type="ECO:0000313" key="1">
    <source>
        <dbReference type="EMBL" id="PRQ54649.1"/>
    </source>
</evidence>
<protein>
    <submittedName>
        <fullName evidence="1">Putative endonuclease/exonuclease/phosphatase</fullName>
    </submittedName>
</protein>
<dbReference type="OMA" id="NASWIEC"/>
<dbReference type="Gramene" id="PRQ54649">
    <property type="protein sequence ID" value="PRQ54649"/>
    <property type="gene ID" value="RchiOBHm_Chr1g0316031"/>
</dbReference>
<name>A0A2P6S7M3_ROSCH</name>
<dbReference type="EMBL" id="PDCK01000039">
    <property type="protein sequence ID" value="PRQ54649.1"/>
    <property type="molecule type" value="Genomic_DNA"/>
</dbReference>
<dbReference type="SUPFAM" id="SSF56219">
    <property type="entry name" value="DNase I-like"/>
    <property type="match status" value="1"/>
</dbReference>
<accession>A0A2P6S7M3</accession>
<keyword evidence="1" id="KW-0540">Nuclease</keyword>
<comment type="caution">
    <text evidence="1">The sequence shown here is derived from an EMBL/GenBank/DDBJ whole genome shotgun (WGS) entry which is preliminary data.</text>
</comment>
<proteinExistence type="predicted"/>
<sequence length="227" mass="26297">MQANNLIDIQFKGQQFTWSNNWPNGGLIKIRLDRSVVNASWIECWPASSIFHSPMIGSDHFPLVIDIDPPSVKGPKPFKFEPSWIEAPECGEVISEAWSNQMGDNFAQQQWTTNLYQCSKALRHWSKKFSNNRRRIDCNIEKLQVIQSSSDPEARKLASSLTEELASLWDKEEKYWAQRSRIKWLKTGDSNSRFFHLTTIHRRQRNKVLKSRINFSLPTPTLGQSSC</sequence>
<keyword evidence="2" id="KW-1185">Reference proteome</keyword>
<keyword evidence="1" id="KW-0378">Hydrolase</keyword>
<organism evidence="1 2">
    <name type="scientific">Rosa chinensis</name>
    <name type="common">China rose</name>
    <dbReference type="NCBI Taxonomy" id="74649"/>
    <lineage>
        <taxon>Eukaryota</taxon>
        <taxon>Viridiplantae</taxon>
        <taxon>Streptophyta</taxon>
        <taxon>Embryophyta</taxon>
        <taxon>Tracheophyta</taxon>
        <taxon>Spermatophyta</taxon>
        <taxon>Magnoliopsida</taxon>
        <taxon>eudicotyledons</taxon>
        <taxon>Gunneridae</taxon>
        <taxon>Pentapetalae</taxon>
        <taxon>rosids</taxon>
        <taxon>fabids</taxon>
        <taxon>Rosales</taxon>
        <taxon>Rosaceae</taxon>
        <taxon>Rosoideae</taxon>
        <taxon>Rosoideae incertae sedis</taxon>
        <taxon>Rosa</taxon>
    </lineage>
</organism>
<dbReference type="Proteomes" id="UP000238479">
    <property type="component" value="Chromosome 1"/>
</dbReference>
<dbReference type="Gene3D" id="3.60.10.10">
    <property type="entry name" value="Endonuclease/exonuclease/phosphatase"/>
    <property type="match status" value="1"/>
</dbReference>
<dbReference type="PANTHER" id="PTHR33710">
    <property type="entry name" value="BNAC02G09200D PROTEIN"/>
    <property type="match status" value="1"/>
</dbReference>
<dbReference type="GO" id="GO:0004519">
    <property type="term" value="F:endonuclease activity"/>
    <property type="evidence" value="ECO:0007669"/>
    <property type="project" value="UniProtKB-KW"/>
</dbReference>
<evidence type="ECO:0000313" key="2">
    <source>
        <dbReference type="Proteomes" id="UP000238479"/>
    </source>
</evidence>
<keyword evidence="1" id="KW-0255">Endonuclease</keyword>
<dbReference type="InterPro" id="IPR036691">
    <property type="entry name" value="Endo/exonu/phosph_ase_sf"/>
</dbReference>
<keyword evidence="1" id="KW-0269">Exonuclease</keyword>
<dbReference type="GO" id="GO:0004527">
    <property type="term" value="F:exonuclease activity"/>
    <property type="evidence" value="ECO:0007669"/>
    <property type="project" value="UniProtKB-KW"/>
</dbReference>
<dbReference type="PANTHER" id="PTHR33710:SF71">
    <property type="entry name" value="ENDONUCLEASE_EXONUCLEASE_PHOSPHATASE DOMAIN-CONTAINING PROTEIN"/>
    <property type="match status" value="1"/>
</dbReference>
<reference evidence="1 2" key="1">
    <citation type="journal article" date="2018" name="Nat. Genet.">
        <title>The Rosa genome provides new insights in the design of modern roses.</title>
        <authorList>
            <person name="Bendahmane M."/>
        </authorList>
    </citation>
    <scope>NUCLEOTIDE SEQUENCE [LARGE SCALE GENOMIC DNA]</scope>
    <source>
        <strain evidence="2">cv. Old Blush</strain>
    </source>
</reference>